<protein>
    <recommendedName>
        <fullName evidence="4">Molybdopterin synthase catalytic subunit</fullName>
        <ecNumber evidence="3">2.8.1.12</ecNumber>
    </recommendedName>
    <alternativeName>
        <fullName evidence="9">MPT synthase subunit 2</fullName>
    </alternativeName>
    <alternativeName>
        <fullName evidence="7">Molybdenum cofactor biosynthesis protein E</fullName>
    </alternativeName>
    <alternativeName>
        <fullName evidence="8">Molybdopterin-converting factor large subunit</fullName>
    </alternativeName>
    <alternativeName>
        <fullName evidence="10">Molybdopterin-converting factor subunit 2</fullName>
    </alternativeName>
</protein>
<evidence type="ECO:0000256" key="3">
    <source>
        <dbReference type="ARBA" id="ARBA00011950"/>
    </source>
</evidence>
<dbReference type="PANTHER" id="PTHR23404">
    <property type="entry name" value="MOLYBDOPTERIN SYNTHASE RELATED"/>
    <property type="match status" value="1"/>
</dbReference>
<organism evidence="12">
    <name type="scientific">uncultured Gemmatimonadota bacterium</name>
    <dbReference type="NCBI Taxonomy" id="203437"/>
    <lineage>
        <taxon>Bacteria</taxon>
        <taxon>Pseudomonadati</taxon>
        <taxon>Gemmatimonadota</taxon>
        <taxon>environmental samples</taxon>
    </lineage>
</organism>
<comment type="subunit">
    <text evidence="6">Heterotetramer of 2 MoaD subunits and 2 MoaE subunits. Also stable as homodimer. The enzyme changes between these two forms during catalysis.</text>
</comment>
<accession>A0A6J4KSB0</accession>
<keyword evidence="12" id="KW-0808">Transferase</keyword>
<evidence type="ECO:0000256" key="9">
    <source>
        <dbReference type="ARBA" id="ARBA00030781"/>
    </source>
</evidence>
<dbReference type="EMBL" id="CADCTV010000270">
    <property type="protein sequence ID" value="CAA9312639.1"/>
    <property type="molecule type" value="Genomic_DNA"/>
</dbReference>
<sequence length="148" mass="16349">MPESFALVTPDPIDPGRLLGDTLSPDDGAALLFWGVVRNQNDGRPVSHLEYSAYAEMAEREMRRIADEARERFGTGRIAVVHRIGTLAIGVASVAIAVASPHRAEAYEASRYVIEQLKQRVPVWKREGYVDGDTDWVPGFTPAVREMA</sequence>
<evidence type="ECO:0000256" key="1">
    <source>
        <dbReference type="ARBA" id="ARBA00005046"/>
    </source>
</evidence>
<evidence type="ECO:0000256" key="11">
    <source>
        <dbReference type="ARBA" id="ARBA00049878"/>
    </source>
</evidence>
<reference evidence="12" key="1">
    <citation type="submission" date="2020-02" db="EMBL/GenBank/DDBJ databases">
        <authorList>
            <person name="Meier V. D."/>
        </authorList>
    </citation>
    <scope>NUCLEOTIDE SEQUENCE</scope>
    <source>
        <strain evidence="12">AVDCRST_MAG89</strain>
    </source>
</reference>
<evidence type="ECO:0000256" key="2">
    <source>
        <dbReference type="ARBA" id="ARBA00005426"/>
    </source>
</evidence>
<evidence type="ECO:0000256" key="7">
    <source>
        <dbReference type="ARBA" id="ARBA00029745"/>
    </source>
</evidence>
<evidence type="ECO:0000256" key="4">
    <source>
        <dbReference type="ARBA" id="ARBA00013858"/>
    </source>
</evidence>
<evidence type="ECO:0000256" key="6">
    <source>
        <dbReference type="ARBA" id="ARBA00026066"/>
    </source>
</evidence>
<proteinExistence type="inferred from homology"/>
<dbReference type="InterPro" id="IPR036563">
    <property type="entry name" value="MoaE_sf"/>
</dbReference>
<evidence type="ECO:0000256" key="10">
    <source>
        <dbReference type="ARBA" id="ARBA00032474"/>
    </source>
</evidence>
<dbReference type="AlphaFoldDB" id="A0A6J4KSB0"/>
<dbReference type="EC" id="2.8.1.12" evidence="3"/>
<evidence type="ECO:0000256" key="5">
    <source>
        <dbReference type="ARBA" id="ARBA00023150"/>
    </source>
</evidence>
<gene>
    <name evidence="12" type="ORF">AVDCRST_MAG89-1216</name>
</gene>
<keyword evidence="5" id="KW-0501">Molybdenum cofactor biosynthesis</keyword>
<evidence type="ECO:0000313" key="12">
    <source>
        <dbReference type="EMBL" id="CAA9312639.1"/>
    </source>
</evidence>
<dbReference type="SUPFAM" id="SSF54690">
    <property type="entry name" value="Molybdopterin synthase subunit MoaE"/>
    <property type="match status" value="1"/>
</dbReference>
<comment type="pathway">
    <text evidence="1">Cofactor biosynthesis; molybdopterin biosynthesis.</text>
</comment>
<comment type="similarity">
    <text evidence="2">Belongs to the MoaE family.</text>
</comment>
<evidence type="ECO:0000256" key="8">
    <source>
        <dbReference type="ARBA" id="ARBA00030407"/>
    </source>
</evidence>
<name>A0A6J4KSB0_9BACT</name>
<dbReference type="Pfam" id="PF02391">
    <property type="entry name" value="MoaE"/>
    <property type="match status" value="1"/>
</dbReference>
<dbReference type="Gene3D" id="3.90.1170.40">
    <property type="entry name" value="Molybdopterin biosynthesis MoaE subunit"/>
    <property type="match status" value="1"/>
</dbReference>
<dbReference type="CDD" id="cd00756">
    <property type="entry name" value="MoaE"/>
    <property type="match status" value="1"/>
</dbReference>
<dbReference type="InterPro" id="IPR003448">
    <property type="entry name" value="Mopterin_biosynth_MoaE"/>
</dbReference>
<dbReference type="GO" id="GO:0006777">
    <property type="term" value="P:Mo-molybdopterin cofactor biosynthetic process"/>
    <property type="evidence" value="ECO:0007669"/>
    <property type="project" value="UniProtKB-KW"/>
</dbReference>
<dbReference type="GO" id="GO:0030366">
    <property type="term" value="F:molybdopterin synthase activity"/>
    <property type="evidence" value="ECO:0007669"/>
    <property type="project" value="UniProtKB-EC"/>
</dbReference>
<comment type="catalytic activity">
    <reaction evidence="11">
        <text>2 [molybdopterin-synthase sulfur-carrier protein]-C-terminal-Gly-aminoethanethioate + cyclic pyranopterin phosphate + H2O = molybdopterin + 2 [molybdopterin-synthase sulfur-carrier protein]-C-terminal Gly-Gly + 2 H(+)</text>
        <dbReference type="Rhea" id="RHEA:26333"/>
        <dbReference type="Rhea" id="RHEA-COMP:12202"/>
        <dbReference type="Rhea" id="RHEA-COMP:19907"/>
        <dbReference type="ChEBI" id="CHEBI:15377"/>
        <dbReference type="ChEBI" id="CHEBI:15378"/>
        <dbReference type="ChEBI" id="CHEBI:58698"/>
        <dbReference type="ChEBI" id="CHEBI:59648"/>
        <dbReference type="ChEBI" id="CHEBI:90778"/>
        <dbReference type="ChEBI" id="CHEBI:232372"/>
        <dbReference type="EC" id="2.8.1.12"/>
    </reaction>
</comment>